<dbReference type="PROSITE" id="PS00061">
    <property type="entry name" value="ADH_SHORT"/>
    <property type="match status" value="1"/>
</dbReference>
<dbReference type="Proteomes" id="UP000199150">
    <property type="component" value="Unassembled WGS sequence"/>
</dbReference>
<dbReference type="InterPro" id="IPR002347">
    <property type="entry name" value="SDR_fam"/>
</dbReference>
<keyword evidence="5" id="KW-1185">Reference proteome</keyword>
<sequence>MRMTDAPRKWVLVSGVSRGLGLALARDLLAQGYGVAGCSTTFSDDLQALKDVHGDWFFWQGVDMADTSAIEAFVLAAVKAFNGHRMWGVVNNAGMSVEGILSTLPVSDIEKVLQVNLTGAICLARSALRQMMKTRKPGRIINISSITGLRGYTGLTAYAASKAGMDGFSRALSREVGRVGITVNSVAPGYMKTQLSEGLDDRQLDQIVRRTPLGRLCELADIVHLVRFLLSEEAGFITGQTLVVDGGLTS</sequence>
<dbReference type="EMBL" id="FMTS01000002">
    <property type="protein sequence ID" value="SCW57271.1"/>
    <property type="molecule type" value="Genomic_DNA"/>
</dbReference>
<dbReference type="Pfam" id="PF13561">
    <property type="entry name" value="adh_short_C2"/>
    <property type="match status" value="1"/>
</dbReference>
<name>A0A1G4RKX3_9CAUL</name>
<dbReference type="InterPro" id="IPR036291">
    <property type="entry name" value="NAD(P)-bd_dom_sf"/>
</dbReference>
<dbReference type="InterPro" id="IPR050259">
    <property type="entry name" value="SDR"/>
</dbReference>
<dbReference type="AlphaFoldDB" id="A0A1G4RKX3"/>
<dbReference type="InterPro" id="IPR020904">
    <property type="entry name" value="Sc_DH/Rdtase_CS"/>
</dbReference>
<evidence type="ECO:0000313" key="5">
    <source>
        <dbReference type="Proteomes" id="UP000199150"/>
    </source>
</evidence>
<dbReference type="SMART" id="SM00822">
    <property type="entry name" value="PKS_KR"/>
    <property type="match status" value="1"/>
</dbReference>
<dbReference type="InterPro" id="IPR057326">
    <property type="entry name" value="KR_dom"/>
</dbReference>
<evidence type="ECO:0000256" key="1">
    <source>
        <dbReference type="ARBA" id="ARBA00006484"/>
    </source>
</evidence>
<proteinExistence type="inferred from homology"/>
<keyword evidence="2" id="KW-0560">Oxidoreductase</keyword>
<dbReference type="SUPFAM" id="SSF51735">
    <property type="entry name" value="NAD(P)-binding Rossmann-fold domains"/>
    <property type="match status" value="1"/>
</dbReference>
<protein>
    <submittedName>
        <fullName evidence="4">3-oxoacyl-[acyl-carrier protein] reductase</fullName>
    </submittedName>
</protein>
<comment type="similarity">
    <text evidence="1">Belongs to the short-chain dehydrogenases/reductases (SDR) family.</text>
</comment>
<gene>
    <name evidence="4" type="ORF">SAMN02927928_2011</name>
</gene>
<dbReference type="PRINTS" id="PR00081">
    <property type="entry name" value="GDHRDH"/>
</dbReference>
<dbReference type="STRING" id="260084.SAMN02927928_2011"/>
<dbReference type="GO" id="GO:0016491">
    <property type="term" value="F:oxidoreductase activity"/>
    <property type="evidence" value="ECO:0007669"/>
    <property type="project" value="UniProtKB-KW"/>
</dbReference>
<dbReference type="FunFam" id="3.40.50.720:FF:000173">
    <property type="entry name" value="3-oxoacyl-[acyl-carrier protein] reductase"/>
    <property type="match status" value="1"/>
</dbReference>
<dbReference type="PANTHER" id="PTHR42879">
    <property type="entry name" value="3-OXOACYL-(ACYL-CARRIER-PROTEIN) REDUCTASE"/>
    <property type="match status" value="1"/>
</dbReference>
<accession>A0A1G4RKX3</accession>
<dbReference type="GO" id="GO:0032787">
    <property type="term" value="P:monocarboxylic acid metabolic process"/>
    <property type="evidence" value="ECO:0007669"/>
    <property type="project" value="UniProtKB-ARBA"/>
</dbReference>
<evidence type="ECO:0000256" key="2">
    <source>
        <dbReference type="ARBA" id="ARBA00023002"/>
    </source>
</evidence>
<dbReference type="Gene3D" id="3.40.50.720">
    <property type="entry name" value="NAD(P)-binding Rossmann-like Domain"/>
    <property type="match status" value="1"/>
</dbReference>
<evidence type="ECO:0000313" key="4">
    <source>
        <dbReference type="EMBL" id="SCW57271.1"/>
    </source>
</evidence>
<feature type="domain" description="Ketoreductase" evidence="3">
    <location>
        <begin position="9"/>
        <end position="189"/>
    </location>
</feature>
<dbReference type="PRINTS" id="PR00080">
    <property type="entry name" value="SDRFAMILY"/>
</dbReference>
<evidence type="ECO:0000259" key="3">
    <source>
        <dbReference type="SMART" id="SM00822"/>
    </source>
</evidence>
<reference evidence="5" key="1">
    <citation type="submission" date="2016-10" db="EMBL/GenBank/DDBJ databases">
        <authorList>
            <person name="Varghese N."/>
            <person name="Submissions S."/>
        </authorList>
    </citation>
    <scope>NUCLEOTIDE SEQUENCE [LARGE SCALE GENOMIC DNA]</scope>
    <source>
        <strain evidence="5">CGMCC 1.3431</strain>
    </source>
</reference>
<organism evidence="4 5">
    <name type="scientific">Asticcacaulis taihuensis</name>
    <dbReference type="NCBI Taxonomy" id="260084"/>
    <lineage>
        <taxon>Bacteria</taxon>
        <taxon>Pseudomonadati</taxon>
        <taxon>Pseudomonadota</taxon>
        <taxon>Alphaproteobacteria</taxon>
        <taxon>Caulobacterales</taxon>
        <taxon>Caulobacteraceae</taxon>
        <taxon>Asticcacaulis</taxon>
    </lineage>
</organism>
<dbReference type="PANTHER" id="PTHR42879:SF2">
    <property type="entry name" value="3-OXOACYL-[ACYL-CARRIER-PROTEIN] REDUCTASE FABG"/>
    <property type="match status" value="1"/>
</dbReference>